<keyword evidence="2" id="KW-1185">Reference proteome</keyword>
<dbReference type="RefSeq" id="WP_089381311.1">
    <property type="nucleotide sequence ID" value="NZ_FZNT01000004.1"/>
</dbReference>
<dbReference type="SUPFAM" id="SSF52833">
    <property type="entry name" value="Thioredoxin-like"/>
    <property type="match status" value="1"/>
</dbReference>
<gene>
    <name evidence="1" type="ORF">SAMN06265371_104198</name>
</gene>
<organism evidence="1 2">
    <name type="scientific">Lutibacter agarilyticus</name>
    <dbReference type="NCBI Taxonomy" id="1109740"/>
    <lineage>
        <taxon>Bacteria</taxon>
        <taxon>Pseudomonadati</taxon>
        <taxon>Bacteroidota</taxon>
        <taxon>Flavobacteriia</taxon>
        <taxon>Flavobacteriales</taxon>
        <taxon>Flavobacteriaceae</taxon>
        <taxon>Lutibacter</taxon>
    </lineage>
</organism>
<dbReference type="Proteomes" id="UP000198384">
    <property type="component" value="Unassembled WGS sequence"/>
</dbReference>
<reference evidence="1 2" key="1">
    <citation type="submission" date="2017-06" db="EMBL/GenBank/DDBJ databases">
        <authorList>
            <person name="Kim H.J."/>
            <person name="Triplett B.A."/>
        </authorList>
    </citation>
    <scope>NUCLEOTIDE SEQUENCE [LARGE SCALE GENOMIC DNA]</scope>
    <source>
        <strain evidence="1 2">DSM 29150</strain>
    </source>
</reference>
<dbReference type="Gene3D" id="3.40.30.10">
    <property type="entry name" value="Glutaredoxin"/>
    <property type="match status" value="1"/>
</dbReference>
<protein>
    <submittedName>
        <fullName evidence="1">(2Fe-2S) ferredoxin</fullName>
    </submittedName>
</protein>
<evidence type="ECO:0000313" key="2">
    <source>
        <dbReference type="Proteomes" id="UP000198384"/>
    </source>
</evidence>
<accession>A0A238WZ68</accession>
<dbReference type="InterPro" id="IPR036249">
    <property type="entry name" value="Thioredoxin-like_sf"/>
</dbReference>
<dbReference type="EMBL" id="FZNT01000004">
    <property type="protein sequence ID" value="SNR51661.1"/>
    <property type="molecule type" value="Genomic_DNA"/>
</dbReference>
<sequence>MGKNLATATTTTTFFFCDGDSCQKAGGEIVTRNARAYIRNNNLWNKTHTIKTRCNGRCEDAPTCIVQSGNYWYKNLTASKIQEIIASHVNEQKGVTPYLLYQNNWGKVISEKEIKPIQPNGFQQKNDVDLGMCCITKGFSSDQYLFPLFLFLFQTKSGATLQLNNGELFDFKDLVAVRYEDVYAINLEFINNKSIHLIIGFVPKRNL</sequence>
<dbReference type="CDD" id="cd02980">
    <property type="entry name" value="TRX_Fd_family"/>
    <property type="match status" value="1"/>
</dbReference>
<dbReference type="OrthoDB" id="9800692at2"/>
<name>A0A238WZ68_9FLAO</name>
<evidence type="ECO:0000313" key="1">
    <source>
        <dbReference type="EMBL" id="SNR51661.1"/>
    </source>
</evidence>
<dbReference type="AlphaFoldDB" id="A0A238WZ68"/>
<proteinExistence type="predicted"/>